<gene>
    <name evidence="8" type="ORF">LQ327_30945</name>
</gene>
<dbReference type="Gene3D" id="3.40.640.10">
    <property type="entry name" value="Type I PLP-dependent aspartate aminotransferase-like (Major domain)"/>
    <property type="match status" value="1"/>
</dbReference>
<name>A0ABS8PHR3_9PSEU</name>
<comment type="cofactor">
    <cofactor evidence="1 6">
        <name>pyridoxal 5'-phosphate</name>
        <dbReference type="ChEBI" id="CHEBI:597326"/>
    </cofactor>
</comment>
<dbReference type="EMBL" id="JAJNDB010000009">
    <property type="protein sequence ID" value="MCD2197798.1"/>
    <property type="molecule type" value="Genomic_DNA"/>
</dbReference>
<keyword evidence="4 6" id="KW-0808">Transferase</keyword>
<dbReference type="Pfam" id="PF00155">
    <property type="entry name" value="Aminotran_1_2"/>
    <property type="match status" value="1"/>
</dbReference>
<evidence type="ECO:0000256" key="3">
    <source>
        <dbReference type="ARBA" id="ARBA00022576"/>
    </source>
</evidence>
<evidence type="ECO:0000256" key="6">
    <source>
        <dbReference type="RuleBase" id="RU000481"/>
    </source>
</evidence>
<dbReference type="Proteomes" id="UP001199469">
    <property type="component" value="Unassembled WGS sequence"/>
</dbReference>
<dbReference type="InterPro" id="IPR015421">
    <property type="entry name" value="PyrdxlP-dep_Trfase_major"/>
</dbReference>
<dbReference type="SUPFAM" id="SSF53383">
    <property type="entry name" value="PLP-dependent transferases"/>
    <property type="match status" value="1"/>
</dbReference>
<dbReference type="InterPro" id="IPR015424">
    <property type="entry name" value="PyrdxlP-dep_Trfase"/>
</dbReference>
<accession>A0ABS8PHR3</accession>
<organism evidence="8 9">
    <name type="scientific">Actinomycetospora endophytica</name>
    <dbReference type="NCBI Taxonomy" id="2291215"/>
    <lineage>
        <taxon>Bacteria</taxon>
        <taxon>Bacillati</taxon>
        <taxon>Actinomycetota</taxon>
        <taxon>Actinomycetes</taxon>
        <taxon>Pseudonocardiales</taxon>
        <taxon>Pseudonocardiaceae</taxon>
        <taxon>Actinomycetospora</taxon>
    </lineage>
</organism>
<protein>
    <recommendedName>
        <fullName evidence="6">Aminotransferase</fullName>
        <ecNumber evidence="6">2.6.1.-</ecNumber>
    </recommendedName>
</protein>
<evidence type="ECO:0000313" key="8">
    <source>
        <dbReference type="EMBL" id="MCD2197798.1"/>
    </source>
</evidence>
<evidence type="ECO:0000256" key="5">
    <source>
        <dbReference type="ARBA" id="ARBA00022898"/>
    </source>
</evidence>
<evidence type="ECO:0000256" key="4">
    <source>
        <dbReference type="ARBA" id="ARBA00022679"/>
    </source>
</evidence>
<evidence type="ECO:0000256" key="2">
    <source>
        <dbReference type="ARBA" id="ARBA00007441"/>
    </source>
</evidence>
<comment type="caution">
    <text evidence="8">The sequence shown here is derived from an EMBL/GenBank/DDBJ whole genome shotgun (WGS) entry which is preliminary data.</text>
</comment>
<evidence type="ECO:0000256" key="1">
    <source>
        <dbReference type="ARBA" id="ARBA00001933"/>
    </source>
</evidence>
<dbReference type="PANTHER" id="PTHR46383">
    <property type="entry name" value="ASPARTATE AMINOTRANSFERASE"/>
    <property type="match status" value="1"/>
</dbReference>
<dbReference type="CDD" id="cd00609">
    <property type="entry name" value="AAT_like"/>
    <property type="match status" value="1"/>
</dbReference>
<dbReference type="InterPro" id="IPR004838">
    <property type="entry name" value="NHTrfase_class1_PyrdxlP-BS"/>
</dbReference>
<proteinExistence type="inferred from homology"/>
<keyword evidence="5" id="KW-0663">Pyridoxal phosphate</keyword>
<feature type="domain" description="Aminotransferase class I/classII large" evidence="7">
    <location>
        <begin position="33"/>
        <end position="381"/>
    </location>
</feature>
<dbReference type="PROSITE" id="PS00105">
    <property type="entry name" value="AA_TRANSFER_CLASS_1"/>
    <property type="match status" value="1"/>
</dbReference>
<dbReference type="EC" id="2.6.1.-" evidence="6"/>
<evidence type="ECO:0000259" key="7">
    <source>
        <dbReference type="Pfam" id="PF00155"/>
    </source>
</evidence>
<keyword evidence="9" id="KW-1185">Reference proteome</keyword>
<dbReference type="InterPro" id="IPR015422">
    <property type="entry name" value="PyrdxlP-dep_Trfase_small"/>
</dbReference>
<dbReference type="PANTHER" id="PTHR46383:SF3">
    <property type="entry name" value="ASPARTATE AMINOTRANSFERASE-RELATED"/>
    <property type="match status" value="1"/>
</dbReference>
<keyword evidence="3 6" id="KW-0032">Aminotransferase</keyword>
<dbReference type="Gene3D" id="3.90.1150.10">
    <property type="entry name" value="Aspartate Aminotransferase, domain 1"/>
    <property type="match status" value="1"/>
</dbReference>
<sequence length="386" mass="41553">MAPPAKPFSEVVKTVPPSGIRKFFDLAQSMQGVISLGVGEPDFPTPWSAREAAIHALEHGATTYTSNSGLLELREEVCSDLADRYRVRYRPEDECLITSGVSEGLDLTLRALLNPGDEVIVPEPCYVAYAPCVAFAGGTPVPVALDPADAYRLDPALIGAAVTGRTKAILFGSPSNPTGSAQSADDLRALAALAVEHDLWLLSDEIYDRLTYQGTHTPASAADGAWERTVLLGGFSKSYAMTGWRVGYVCAPEPLAALMHRIHQYTMLCAPHMSQIAALEAMRTAQDEVEDMVADYDRRRRLFAKGLDELGLTCPEPGGAFYVFPSIRTTGMSSEEFAEGLLTQEKVAVVPGGVFGPSGEGHVRCSYATALPQLEQALERIARFIS</sequence>
<dbReference type="GO" id="GO:0008483">
    <property type="term" value="F:transaminase activity"/>
    <property type="evidence" value="ECO:0007669"/>
    <property type="project" value="UniProtKB-KW"/>
</dbReference>
<dbReference type="InterPro" id="IPR050596">
    <property type="entry name" value="AspAT/PAT-like"/>
</dbReference>
<dbReference type="InterPro" id="IPR004839">
    <property type="entry name" value="Aminotransferase_I/II_large"/>
</dbReference>
<comment type="similarity">
    <text evidence="2 6">Belongs to the class-I pyridoxal-phosphate-dependent aminotransferase family.</text>
</comment>
<dbReference type="RefSeq" id="WP_230740104.1">
    <property type="nucleotide sequence ID" value="NZ_JAJNDB010000009.1"/>
</dbReference>
<evidence type="ECO:0000313" key="9">
    <source>
        <dbReference type="Proteomes" id="UP001199469"/>
    </source>
</evidence>
<reference evidence="8 9" key="1">
    <citation type="submission" date="2021-11" db="EMBL/GenBank/DDBJ databases">
        <title>Draft genome sequence of Actinomycetospora sp. SF1 isolated from the rhizosphere soil.</title>
        <authorList>
            <person name="Duangmal K."/>
            <person name="Chantavorakit T."/>
        </authorList>
    </citation>
    <scope>NUCLEOTIDE SEQUENCE [LARGE SCALE GENOMIC DNA]</scope>
    <source>
        <strain evidence="8 9">TBRC 5722</strain>
    </source>
</reference>